<dbReference type="Pfam" id="PF04193">
    <property type="entry name" value="PQ-loop"/>
    <property type="match status" value="1"/>
</dbReference>
<protein>
    <submittedName>
        <fullName evidence="7">Uncharacterized protein</fullName>
    </submittedName>
</protein>
<evidence type="ECO:0000256" key="4">
    <source>
        <dbReference type="ARBA" id="ARBA00023136"/>
    </source>
</evidence>
<dbReference type="InterPro" id="IPR006603">
    <property type="entry name" value="PQ-loop_rpt"/>
</dbReference>
<proteinExistence type="predicted"/>
<keyword evidence="8" id="KW-1185">Reference proteome</keyword>
<dbReference type="OrthoDB" id="8048523at2759"/>
<dbReference type="Proteomes" id="UP000325577">
    <property type="component" value="Linkage Group LG15"/>
</dbReference>
<dbReference type="PANTHER" id="PTHR16201:SF45">
    <property type="entry name" value="PQ-LOOP REPEAT FAMILY PROTEIN _ TRANSMEMBRANE FAMILY PROTEIN"/>
    <property type="match status" value="1"/>
</dbReference>
<dbReference type="AlphaFoldDB" id="A0A5J5B5Y0"/>
<name>A0A5J5B5Y0_9ASTE</name>
<keyword evidence="4 6" id="KW-0472">Membrane</keyword>
<dbReference type="Gene3D" id="1.20.1280.290">
    <property type="match status" value="1"/>
</dbReference>
<dbReference type="SMART" id="SM00679">
    <property type="entry name" value="CTNS"/>
    <property type="match status" value="1"/>
</dbReference>
<dbReference type="GO" id="GO:0016020">
    <property type="term" value="C:membrane"/>
    <property type="evidence" value="ECO:0007669"/>
    <property type="project" value="UniProtKB-SubCell"/>
</dbReference>
<evidence type="ECO:0000313" key="8">
    <source>
        <dbReference type="Proteomes" id="UP000325577"/>
    </source>
</evidence>
<evidence type="ECO:0000256" key="1">
    <source>
        <dbReference type="ARBA" id="ARBA00004141"/>
    </source>
</evidence>
<feature type="compositionally biased region" description="Polar residues" evidence="5">
    <location>
        <begin position="100"/>
        <end position="115"/>
    </location>
</feature>
<sequence length="314" mass="35297">MKPLKLSYCPKEKKSCARWVEEYFNDCLCNLNDGVSFSLGLASLICWGVAEIPQIITNFKNKSGHGVSLAFIFTWIVGDVFNLVGCVLEPATVEDESKPLQPNSLDPNVPTSNTPVEVPPRRDFYYMSARSLAGSATPPLQSYIKAKSGPSALEYNSESSSEDEKPVSQPRKISWSVGYGSFLAASAYLPHQCNALSDAFMKVKGRRLVQGLNPFMFIFALIANVTYVGSILVRSREWKKIKANLPWLLDAIVCVALDLFAFIFMNIIQQFCLNKQLKQIIFQYIYYRYMIREKVHSVGEYNGDYEEAEKAVVS</sequence>
<organism evidence="7 8">
    <name type="scientific">Nyssa sinensis</name>
    <dbReference type="NCBI Taxonomy" id="561372"/>
    <lineage>
        <taxon>Eukaryota</taxon>
        <taxon>Viridiplantae</taxon>
        <taxon>Streptophyta</taxon>
        <taxon>Embryophyta</taxon>
        <taxon>Tracheophyta</taxon>
        <taxon>Spermatophyta</taxon>
        <taxon>Magnoliopsida</taxon>
        <taxon>eudicotyledons</taxon>
        <taxon>Gunneridae</taxon>
        <taxon>Pentapetalae</taxon>
        <taxon>asterids</taxon>
        <taxon>Cornales</taxon>
        <taxon>Nyssaceae</taxon>
        <taxon>Nyssa</taxon>
    </lineage>
</organism>
<evidence type="ECO:0000256" key="3">
    <source>
        <dbReference type="ARBA" id="ARBA00022989"/>
    </source>
</evidence>
<feature type="region of interest" description="Disordered" evidence="5">
    <location>
        <begin position="96"/>
        <end position="118"/>
    </location>
</feature>
<dbReference type="PANTHER" id="PTHR16201">
    <property type="entry name" value="SEVEN TRANSMEMBRANE PROTEIN 1-RELATED"/>
    <property type="match status" value="1"/>
</dbReference>
<evidence type="ECO:0000256" key="2">
    <source>
        <dbReference type="ARBA" id="ARBA00022692"/>
    </source>
</evidence>
<keyword evidence="3 6" id="KW-1133">Transmembrane helix</keyword>
<evidence type="ECO:0000256" key="5">
    <source>
        <dbReference type="SAM" id="MobiDB-lite"/>
    </source>
</evidence>
<keyword evidence="2 6" id="KW-0812">Transmembrane</keyword>
<accession>A0A5J5B5Y0</accession>
<evidence type="ECO:0000313" key="7">
    <source>
        <dbReference type="EMBL" id="KAA8537676.1"/>
    </source>
</evidence>
<dbReference type="EMBL" id="CM018038">
    <property type="protein sequence ID" value="KAA8537676.1"/>
    <property type="molecule type" value="Genomic_DNA"/>
</dbReference>
<evidence type="ECO:0000256" key="6">
    <source>
        <dbReference type="SAM" id="Phobius"/>
    </source>
</evidence>
<comment type="subcellular location">
    <subcellularLocation>
        <location evidence="1">Membrane</location>
        <topology evidence="1">Multi-pass membrane protein</topology>
    </subcellularLocation>
</comment>
<feature type="transmembrane region" description="Helical" evidence="6">
    <location>
        <begin position="211"/>
        <end position="233"/>
    </location>
</feature>
<feature type="transmembrane region" description="Helical" evidence="6">
    <location>
        <begin position="245"/>
        <end position="268"/>
    </location>
</feature>
<dbReference type="InterPro" id="IPR051415">
    <property type="entry name" value="LAAT-1"/>
</dbReference>
<gene>
    <name evidence="7" type="ORF">F0562_027334</name>
</gene>
<reference evidence="7 8" key="1">
    <citation type="submission" date="2019-09" db="EMBL/GenBank/DDBJ databases">
        <title>A chromosome-level genome assembly of the Chinese tupelo Nyssa sinensis.</title>
        <authorList>
            <person name="Yang X."/>
            <person name="Kang M."/>
            <person name="Yang Y."/>
            <person name="Xiong H."/>
            <person name="Wang M."/>
            <person name="Zhang Z."/>
            <person name="Wang Z."/>
            <person name="Wu H."/>
            <person name="Ma T."/>
            <person name="Liu J."/>
            <person name="Xi Z."/>
        </authorList>
    </citation>
    <scope>NUCLEOTIDE SEQUENCE [LARGE SCALE GENOMIC DNA]</scope>
    <source>
        <strain evidence="7">J267</strain>
        <tissue evidence="7">Leaf</tissue>
    </source>
</reference>